<evidence type="ECO:0000256" key="2">
    <source>
        <dbReference type="ARBA" id="ARBA00009772"/>
    </source>
</evidence>
<feature type="transmembrane region" description="Helical" evidence="7">
    <location>
        <begin position="7"/>
        <end position="26"/>
    </location>
</feature>
<evidence type="ECO:0000256" key="6">
    <source>
        <dbReference type="ARBA" id="ARBA00023136"/>
    </source>
</evidence>
<gene>
    <name evidence="8" type="primary">fliR</name>
    <name evidence="8" type="ORF">D3218_06005</name>
</gene>
<feature type="transmembrane region" description="Helical" evidence="7">
    <location>
        <begin position="213"/>
        <end position="233"/>
    </location>
</feature>
<evidence type="ECO:0000256" key="1">
    <source>
        <dbReference type="ARBA" id="ARBA00004651"/>
    </source>
</evidence>
<dbReference type="PANTHER" id="PTHR30065:SF1">
    <property type="entry name" value="SURFACE PRESENTATION OF ANTIGENS PROTEIN SPAR"/>
    <property type="match status" value="1"/>
</dbReference>
<dbReference type="AlphaFoldDB" id="A0A3A1WKP6"/>
<dbReference type="GO" id="GO:0005886">
    <property type="term" value="C:plasma membrane"/>
    <property type="evidence" value="ECO:0007669"/>
    <property type="project" value="UniProtKB-SubCell"/>
</dbReference>
<feature type="transmembrane region" description="Helical" evidence="7">
    <location>
        <begin position="77"/>
        <end position="103"/>
    </location>
</feature>
<evidence type="ECO:0000313" key="9">
    <source>
        <dbReference type="Proteomes" id="UP000265750"/>
    </source>
</evidence>
<dbReference type="InterPro" id="IPR002010">
    <property type="entry name" value="T3SS_IM_R"/>
</dbReference>
<keyword evidence="8" id="KW-0966">Cell projection</keyword>
<dbReference type="OrthoDB" id="9779817at2"/>
<evidence type="ECO:0000256" key="5">
    <source>
        <dbReference type="ARBA" id="ARBA00022989"/>
    </source>
</evidence>
<keyword evidence="3" id="KW-1003">Cell membrane</keyword>
<dbReference type="GO" id="GO:0006605">
    <property type="term" value="P:protein targeting"/>
    <property type="evidence" value="ECO:0007669"/>
    <property type="project" value="InterPro"/>
</dbReference>
<comment type="subcellular location">
    <subcellularLocation>
        <location evidence="1">Cell membrane</location>
        <topology evidence="1">Multi-pass membrane protein</topology>
    </subcellularLocation>
</comment>
<evidence type="ECO:0000256" key="7">
    <source>
        <dbReference type="SAM" id="Phobius"/>
    </source>
</evidence>
<dbReference type="Pfam" id="PF01311">
    <property type="entry name" value="Bac_export_1"/>
    <property type="match status" value="1"/>
</dbReference>
<comment type="similarity">
    <text evidence="2">Belongs to the FliR/MopE/SpaR family.</text>
</comment>
<dbReference type="Proteomes" id="UP000265750">
    <property type="component" value="Unassembled WGS sequence"/>
</dbReference>
<feature type="transmembrane region" description="Helical" evidence="7">
    <location>
        <begin position="179"/>
        <end position="201"/>
    </location>
</feature>
<evidence type="ECO:0000256" key="3">
    <source>
        <dbReference type="ARBA" id="ARBA00022475"/>
    </source>
</evidence>
<keyword evidence="8" id="KW-0282">Flagellum</keyword>
<keyword evidence="9" id="KW-1185">Reference proteome</keyword>
<name>A0A3A1WKP6_9HYPH</name>
<keyword evidence="6 7" id="KW-0472">Membrane</keyword>
<dbReference type="PANTHER" id="PTHR30065">
    <property type="entry name" value="FLAGELLAR BIOSYNTHETIC PROTEIN FLIR"/>
    <property type="match status" value="1"/>
</dbReference>
<feature type="transmembrane region" description="Helical" evidence="7">
    <location>
        <begin position="123"/>
        <end position="142"/>
    </location>
</feature>
<reference evidence="9" key="1">
    <citation type="submission" date="2018-09" db="EMBL/GenBank/DDBJ databases">
        <authorList>
            <person name="Tuo L."/>
        </authorList>
    </citation>
    <scope>NUCLEOTIDE SEQUENCE [LARGE SCALE GENOMIC DNA]</scope>
    <source>
        <strain evidence="9">M2BS4Y-1</strain>
    </source>
</reference>
<proteinExistence type="inferred from homology"/>
<keyword evidence="8" id="KW-0969">Cilium</keyword>
<evidence type="ECO:0000313" key="8">
    <source>
        <dbReference type="EMBL" id="RIY01879.1"/>
    </source>
</evidence>
<dbReference type="RefSeq" id="WP_119539016.1">
    <property type="nucleotide sequence ID" value="NZ_QYRN01000003.1"/>
</dbReference>
<sequence>MTPEAEILVLSAFLVFCRIGACLMVLPGFSSLRIPAQIRLFVAVAIAFAVSPRLLPDIMPLVRGASDDLRIAMMFGELLNGLLIGLLGRVFMIALQFSGSVIANAIGMGQTLGVPIEGHEADPALVSLITLTATVLIFALNLHAEIVHALLASYRAMPVELGFSIRTGLTALVDNLDETFHLCLRIASPFVVYAVIVNFAVGLANKMTPQIPIYFISLPFVLAGGLVLLGFSIGDYLTLFIEGFRNWVIYG</sequence>
<protein>
    <submittedName>
        <fullName evidence="8">Flagellar type III secretion system protein FliR</fullName>
    </submittedName>
</protein>
<dbReference type="PRINTS" id="PR00953">
    <property type="entry name" value="TYPE3IMRPROT"/>
</dbReference>
<comment type="caution">
    <text evidence="8">The sequence shown here is derived from an EMBL/GenBank/DDBJ whole genome shotgun (WGS) entry which is preliminary data.</text>
</comment>
<dbReference type="EMBL" id="QYRN01000003">
    <property type="protein sequence ID" value="RIY01879.1"/>
    <property type="molecule type" value="Genomic_DNA"/>
</dbReference>
<evidence type="ECO:0000256" key="4">
    <source>
        <dbReference type="ARBA" id="ARBA00022692"/>
    </source>
</evidence>
<feature type="transmembrane region" description="Helical" evidence="7">
    <location>
        <begin position="38"/>
        <end position="56"/>
    </location>
</feature>
<organism evidence="8 9">
    <name type="scientific">Aureimonas flava</name>
    <dbReference type="NCBI Taxonomy" id="2320271"/>
    <lineage>
        <taxon>Bacteria</taxon>
        <taxon>Pseudomonadati</taxon>
        <taxon>Pseudomonadota</taxon>
        <taxon>Alphaproteobacteria</taxon>
        <taxon>Hyphomicrobiales</taxon>
        <taxon>Aurantimonadaceae</taxon>
        <taxon>Aureimonas</taxon>
    </lineage>
</organism>
<accession>A0A3A1WKP6</accession>
<keyword evidence="5 7" id="KW-1133">Transmembrane helix</keyword>
<keyword evidence="4 7" id="KW-0812">Transmembrane</keyword>